<feature type="transmembrane region" description="Helical" evidence="1">
    <location>
        <begin position="107"/>
        <end position="126"/>
    </location>
</feature>
<dbReference type="EC" id="2.7.8.-" evidence="2"/>
<proteinExistence type="predicted"/>
<dbReference type="InterPro" id="IPR017744">
    <property type="entry name" value="BcsG"/>
</dbReference>
<organism evidence="2 3">
    <name type="scientific">Pseudomonas alkylphenolica</name>
    <dbReference type="NCBI Taxonomy" id="237609"/>
    <lineage>
        <taxon>Bacteria</taxon>
        <taxon>Pseudomonadati</taxon>
        <taxon>Pseudomonadota</taxon>
        <taxon>Gammaproteobacteria</taxon>
        <taxon>Pseudomonadales</taxon>
        <taxon>Pseudomonadaceae</taxon>
        <taxon>Pseudomonas</taxon>
    </lineage>
</organism>
<dbReference type="RefSeq" id="WP_157192918.1">
    <property type="nucleotide sequence ID" value="NZ_CP046621.1"/>
</dbReference>
<dbReference type="EMBL" id="CP046621">
    <property type="protein sequence ID" value="QGW77972.1"/>
    <property type="molecule type" value="Genomic_DNA"/>
</dbReference>
<reference evidence="2" key="1">
    <citation type="submission" date="2019-12" db="EMBL/GenBank/DDBJ databases">
        <title>Hybrid Genome Assemblies of two High G+C Isolates from Undergraduate Microbiology Courses.</title>
        <authorList>
            <person name="Ne Ville C.J."/>
            <person name="Enright D."/>
            <person name="Hernandez I."/>
            <person name="Dodsworth J."/>
            <person name="Orwin P.M."/>
        </authorList>
    </citation>
    <scope>NUCLEOTIDE SEQUENCE [LARGE SCALE GENOMIC DNA]</scope>
    <source>
        <strain evidence="2">Neo</strain>
    </source>
</reference>
<dbReference type="AlphaFoldDB" id="A0A6I6GTV7"/>
<keyword evidence="2" id="KW-0808">Transferase</keyword>
<feature type="transmembrane region" description="Helical" evidence="1">
    <location>
        <begin position="21"/>
        <end position="45"/>
    </location>
</feature>
<evidence type="ECO:0000313" key="2">
    <source>
        <dbReference type="EMBL" id="QGW77972.1"/>
    </source>
</evidence>
<keyword evidence="1" id="KW-0472">Membrane</keyword>
<evidence type="ECO:0000256" key="1">
    <source>
        <dbReference type="SAM" id="Phobius"/>
    </source>
</evidence>
<keyword evidence="3" id="KW-1185">Reference proteome</keyword>
<dbReference type="GO" id="GO:0016740">
    <property type="term" value="F:transferase activity"/>
    <property type="evidence" value="ECO:0007669"/>
    <property type="project" value="UniProtKB-KW"/>
</dbReference>
<gene>
    <name evidence="2" type="primary">bcsG</name>
    <name evidence="2" type="ORF">GPJ81_15160</name>
</gene>
<name>A0A6I6GTV7_9PSED</name>
<dbReference type="Pfam" id="PF11658">
    <property type="entry name" value="CBP_BcsG"/>
    <property type="match status" value="1"/>
</dbReference>
<keyword evidence="1" id="KW-1133">Transmembrane helix</keyword>
<evidence type="ECO:0000313" key="3">
    <source>
        <dbReference type="Proteomes" id="UP000426235"/>
    </source>
</evidence>
<dbReference type="Proteomes" id="UP000426235">
    <property type="component" value="Chromosome"/>
</dbReference>
<protein>
    <submittedName>
        <fullName evidence="2">Cellulose biosynthesis protein BcsG</fullName>
        <ecNumber evidence="2">2.7.8.-</ecNumber>
    </submittedName>
</protein>
<sequence length="532" mass="59232">MSDAVATAPVLKWPELGLWNLYFLAKFVLLWMGLLDFNALLNLLLAAGLLLPLPGPWLPRLRNVVAVPLGAALLYKDTWYPPFRRLFEQSEVLAFSVDYVIDLLGRFVNWDVLGVLLAIALTYLFIAPWVRLTLVSVALLLWVYLAGALPAISAPVQSVASEAGTTQGASSPLAESKAIDAWLEQFYREQAGKMTRFPERNPTAEPFDLLVLNVCSLAWDDLEDAGMRDNALFRRMNVVFDRFNSATSYSGPAAIRMLRASCGQPHHIKLYEPANEQCMLFDNLAKLGYSPELMLNHNGPITRKYMTFLAGQHLPAPLMSSDEFPTALKSYDGANIARDHDVLQAWWTQRIKEQKPAVSLFYNTITLHDGNRITNADGSTRRASFQERAKNFLGDIDQFIDMIQQSGRRVVLVLVPEHGAAVHGDRMQISGMREIPSRSITHVPAVIKLINMGENDQQGPLHVTTPSSYLAVSELIARLYAQQGGPLDLAALTHDLPTTAAVSENSDSAVVEFQGRPYVRIKGQTQWMLYPE</sequence>
<keyword evidence="1" id="KW-0812">Transmembrane</keyword>
<accession>A0A6I6GTV7</accession>
<feature type="transmembrane region" description="Helical" evidence="1">
    <location>
        <begin position="133"/>
        <end position="152"/>
    </location>
</feature>
<dbReference type="NCBIfam" id="TIGR03368">
    <property type="entry name" value="cellulose_yhjU"/>
    <property type="match status" value="1"/>
</dbReference>